<dbReference type="InterPro" id="IPR001279">
    <property type="entry name" value="Metallo-B-lactamas"/>
</dbReference>
<evidence type="ECO:0000259" key="1">
    <source>
        <dbReference type="Pfam" id="PF00753"/>
    </source>
</evidence>
<proteinExistence type="predicted"/>
<evidence type="ECO:0000313" key="3">
    <source>
        <dbReference type="Proteomes" id="UP000614580"/>
    </source>
</evidence>
<dbReference type="Proteomes" id="UP000614580">
    <property type="component" value="Unassembled WGS sequence"/>
</dbReference>
<organism evidence="2 3">
    <name type="scientific">Candidatus Argoarchaeum ethanivorans</name>
    <dbReference type="NCBI Taxonomy" id="2608793"/>
    <lineage>
        <taxon>Archaea</taxon>
        <taxon>Methanobacteriati</taxon>
        <taxon>Methanobacteriota</taxon>
        <taxon>Stenosarchaea group</taxon>
        <taxon>Methanomicrobia</taxon>
        <taxon>Methanosarcinales</taxon>
        <taxon>Methanosarcinales incertae sedis</taxon>
        <taxon>GOM Arc I cluster</taxon>
        <taxon>Candidatus Argoarchaeum</taxon>
    </lineage>
</organism>
<comment type="caution">
    <text evidence="2">The sequence shown here is derived from an EMBL/GenBank/DDBJ whole genome shotgun (WGS) entry which is preliminary data.</text>
</comment>
<feature type="domain" description="Metallo-beta-lactamase" evidence="1">
    <location>
        <begin position="55"/>
        <end position="117"/>
    </location>
</feature>
<sequence>MGIKIHNHIIVSKDWYTSMEESKVDSGCLDLHFYKNDNMNIEIIGTESLGVRGLSCFVRTGKQRILIDPGIALGYNRYGLLPHPFQAAVDERIQKKIVQRWSEATDIVISHFHGDHIPLRDANPYQLNIKKIIGLNPGVRIWAKNPSNLHPIEEKRVESLSAILKNDLIAAEGMKHGAMTFSGPVFHGGKHNNPQTVMMTRIKEDRVFVHTSDIQLLDGGAISQILDWKPDIVLADGPPLYMPNKLPEEQAERTWCNAKRLSREVGTLILDHHLMRCCEGIGWLERLSSETGNNVICGADFMRSPRMLLEARRKSLYRDMPVPAGWHEAYAEGKVSTDHYWNLAKRIYKSMRLDDYR</sequence>
<dbReference type="Gene3D" id="3.60.15.10">
    <property type="entry name" value="Ribonuclease Z/Hydroxyacylglutathione hydrolase-like"/>
    <property type="match status" value="1"/>
</dbReference>
<accession>A0A812A0H9</accession>
<evidence type="ECO:0000313" key="2">
    <source>
        <dbReference type="EMBL" id="CAD7766891.1"/>
    </source>
</evidence>
<gene>
    <name evidence="2" type="ORF">DNFNHJIP_00292</name>
</gene>
<dbReference type="InterPro" id="IPR036866">
    <property type="entry name" value="RibonucZ/Hydroxyglut_hydro"/>
</dbReference>
<dbReference type="AlphaFoldDB" id="A0A812A0H9"/>
<dbReference type="EMBL" id="CAJHZY010000024">
    <property type="protein sequence ID" value="CAD7766891.1"/>
    <property type="molecule type" value="Genomic_DNA"/>
</dbReference>
<dbReference type="Pfam" id="PF00753">
    <property type="entry name" value="Lactamase_B"/>
    <property type="match status" value="1"/>
</dbReference>
<reference evidence="2" key="1">
    <citation type="submission" date="2020-12" db="EMBL/GenBank/DDBJ databases">
        <authorList>
            <person name="Hahn C.J."/>
            <person name="Laso-Perez R."/>
            <person name="Vulcano F."/>
            <person name="Vaziourakis K.-M."/>
            <person name="Stokke R."/>
            <person name="Steen I.H."/>
            <person name="Teske A."/>
            <person name="Boetius A."/>
            <person name="Liebeke M."/>
            <person name="Amann R."/>
            <person name="Knittel K."/>
        </authorList>
    </citation>
    <scope>NUCLEOTIDE SEQUENCE</scope>
    <source>
        <strain evidence="2">Gfbio:c6db26ca-90af-429b-aeed-0e3e8aed0b5e:GoM-Arc1_AMV-AAA_792_C10</strain>
    </source>
</reference>
<protein>
    <recommendedName>
        <fullName evidence="1">Metallo-beta-lactamase domain-containing protein</fullName>
    </recommendedName>
</protein>
<dbReference type="SUPFAM" id="SSF56281">
    <property type="entry name" value="Metallo-hydrolase/oxidoreductase"/>
    <property type="match status" value="1"/>
</dbReference>
<name>A0A812A0H9_9EURY</name>